<dbReference type="STRING" id="301148.B4135_1885"/>
<comment type="caution">
    <text evidence="2">The sequence shown here is derived from an EMBL/GenBank/DDBJ whole genome shotgun (WGS) entry which is preliminary data.</text>
</comment>
<name>A0A150M7I5_9BACI</name>
<keyword evidence="1" id="KW-1133">Transmembrane helix</keyword>
<dbReference type="AlphaFoldDB" id="A0A150M7I5"/>
<dbReference type="InterPro" id="IPR024563">
    <property type="entry name" value="YqhR"/>
</dbReference>
<dbReference type="RefSeq" id="WP_061568548.1">
    <property type="nucleotide sequence ID" value="NZ_LQYT01000035.1"/>
</dbReference>
<dbReference type="EMBL" id="LQYT01000035">
    <property type="protein sequence ID" value="KYD20507.1"/>
    <property type="molecule type" value="Genomic_DNA"/>
</dbReference>
<sequence length="167" mass="18663">MKKLEREKEKPFSFRRTVVSAGFGGGVIWSLAGYLAYFFNFTEIRPNMLWKPWVHAGWKAGWIGDLAAVLAIGILGIAAAFLYYFSLRNVPSVWAGVLYGGVLFVFVFYLLNPLLPGFNPPWKLDANTIVTSLCLYVLFGMFVGYTISYDYGEYKRERKGGQGAGSG</sequence>
<dbReference type="Pfam" id="PF11085">
    <property type="entry name" value="YqhR"/>
    <property type="match status" value="1"/>
</dbReference>
<keyword evidence="1" id="KW-0472">Membrane</keyword>
<evidence type="ECO:0000256" key="1">
    <source>
        <dbReference type="SAM" id="Phobius"/>
    </source>
</evidence>
<reference evidence="2 3" key="1">
    <citation type="submission" date="2016-01" db="EMBL/GenBank/DDBJ databases">
        <title>Draft Genome Sequences of Seven Thermophilic Sporeformers Isolated from Foods.</title>
        <authorList>
            <person name="Berendsen E.M."/>
            <person name="Wells-Bennik M.H."/>
            <person name="Krawcyk A.O."/>
            <person name="De Jong A."/>
            <person name="Holsappel S."/>
            <person name="Eijlander R.T."/>
            <person name="Kuipers O.P."/>
        </authorList>
    </citation>
    <scope>NUCLEOTIDE SEQUENCE [LARGE SCALE GENOMIC DNA]</scope>
    <source>
        <strain evidence="2 3">B4135</strain>
    </source>
</reference>
<feature type="transmembrane region" description="Helical" evidence="1">
    <location>
        <begin position="92"/>
        <end position="109"/>
    </location>
</feature>
<dbReference type="OrthoDB" id="2691442at2"/>
<feature type="transmembrane region" description="Helical" evidence="1">
    <location>
        <begin position="129"/>
        <end position="149"/>
    </location>
</feature>
<feature type="transmembrane region" description="Helical" evidence="1">
    <location>
        <begin position="60"/>
        <end position="85"/>
    </location>
</feature>
<organism evidence="2 3">
    <name type="scientific">Caldibacillus debilis</name>
    <dbReference type="NCBI Taxonomy" id="301148"/>
    <lineage>
        <taxon>Bacteria</taxon>
        <taxon>Bacillati</taxon>
        <taxon>Bacillota</taxon>
        <taxon>Bacilli</taxon>
        <taxon>Bacillales</taxon>
        <taxon>Bacillaceae</taxon>
        <taxon>Caldibacillus</taxon>
    </lineage>
</organism>
<dbReference type="Proteomes" id="UP000075683">
    <property type="component" value="Unassembled WGS sequence"/>
</dbReference>
<keyword evidence="1" id="KW-0812">Transmembrane</keyword>
<evidence type="ECO:0000313" key="3">
    <source>
        <dbReference type="Proteomes" id="UP000075683"/>
    </source>
</evidence>
<feature type="transmembrane region" description="Helical" evidence="1">
    <location>
        <begin position="21"/>
        <end position="40"/>
    </location>
</feature>
<evidence type="ECO:0008006" key="4">
    <source>
        <dbReference type="Google" id="ProtNLM"/>
    </source>
</evidence>
<protein>
    <recommendedName>
        <fullName evidence="4">Membrane protein YqhR</fullName>
    </recommendedName>
</protein>
<proteinExistence type="predicted"/>
<evidence type="ECO:0000313" key="2">
    <source>
        <dbReference type="EMBL" id="KYD20507.1"/>
    </source>
</evidence>
<gene>
    <name evidence="2" type="ORF">B4135_1885</name>
</gene>
<accession>A0A150M7I5</accession>